<protein>
    <submittedName>
        <fullName evidence="1">Uncharacterized protein</fullName>
    </submittedName>
</protein>
<evidence type="ECO:0000313" key="2">
    <source>
        <dbReference type="Proteomes" id="UP001432322"/>
    </source>
</evidence>
<organism evidence="1 2">
    <name type="scientific">Pristionchus fissidentatus</name>
    <dbReference type="NCBI Taxonomy" id="1538716"/>
    <lineage>
        <taxon>Eukaryota</taxon>
        <taxon>Metazoa</taxon>
        <taxon>Ecdysozoa</taxon>
        <taxon>Nematoda</taxon>
        <taxon>Chromadorea</taxon>
        <taxon>Rhabditida</taxon>
        <taxon>Rhabditina</taxon>
        <taxon>Diplogasteromorpha</taxon>
        <taxon>Diplogasteroidea</taxon>
        <taxon>Neodiplogasteridae</taxon>
        <taxon>Pristionchus</taxon>
    </lineage>
</organism>
<comment type="caution">
    <text evidence="1">The sequence shown here is derived from an EMBL/GenBank/DDBJ whole genome shotgun (WGS) entry which is preliminary data.</text>
</comment>
<dbReference type="AlphaFoldDB" id="A0AAV5WTD1"/>
<accession>A0AAV5WTD1</accession>
<reference evidence="1" key="1">
    <citation type="submission" date="2023-10" db="EMBL/GenBank/DDBJ databases">
        <title>Genome assembly of Pristionchus species.</title>
        <authorList>
            <person name="Yoshida K."/>
            <person name="Sommer R.J."/>
        </authorList>
    </citation>
    <scope>NUCLEOTIDE SEQUENCE</scope>
    <source>
        <strain evidence="1">RS5133</strain>
    </source>
</reference>
<dbReference type="EMBL" id="BTSY01000006">
    <property type="protein sequence ID" value="GMT34266.1"/>
    <property type="molecule type" value="Genomic_DNA"/>
</dbReference>
<dbReference type="Proteomes" id="UP001432322">
    <property type="component" value="Unassembled WGS sequence"/>
</dbReference>
<evidence type="ECO:0000313" key="1">
    <source>
        <dbReference type="EMBL" id="GMT34266.1"/>
    </source>
</evidence>
<feature type="non-terminal residue" evidence="1">
    <location>
        <position position="1"/>
    </location>
</feature>
<sequence length="65" mass="7165">RFGSRVSIVSDYNFDVNPSTIDGQADPSVVETQQCLIVVKKITNVPDPSLKEDERTLKSEIINSA</sequence>
<name>A0AAV5WTD1_9BILA</name>
<gene>
    <name evidence="1" type="ORF">PFISCL1PPCAC_25563</name>
</gene>
<keyword evidence="2" id="KW-1185">Reference proteome</keyword>
<proteinExistence type="predicted"/>